<dbReference type="STRING" id="37360.A0A0G4J920"/>
<dbReference type="OrthoDB" id="1412759at2759"/>
<feature type="compositionally biased region" description="Low complexity" evidence="2">
    <location>
        <begin position="143"/>
        <end position="154"/>
    </location>
</feature>
<keyword evidence="3" id="KW-0812">Transmembrane</keyword>
<keyword evidence="1" id="KW-0147">Chitin-binding</keyword>
<evidence type="ECO:0000313" key="5">
    <source>
        <dbReference type="EMBL" id="CEP03851.1"/>
    </source>
</evidence>
<name>A0A0G4J920_PLABS</name>
<keyword evidence="3" id="KW-0472">Membrane</keyword>
<feature type="transmembrane region" description="Helical" evidence="3">
    <location>
        <begin position="287"/>
        <end position="308"/>
    </location>
</feature>
<dbReference type="EMBL" id="CDSF01000155">
    <property type="protein sequence ID" value="CEP03851.1"/>
    <property type="molecule type" value="Genomic_DNA"/>
</dbReference>
<reference evidence="5 6" key="1">
    <citation type="submission" date="2015-02" db="EMBL/GenBank/DDBJ databases">
        <authorList>
            <person name="Chooi Y.-H."/>
        </authorList>
    </citation>
    <scope>NUCLEOTIDE SEQUENCE [LARGE SCALE GENOMIC DNA]</scope>
    <source>
        <strain evidence="5">E3</strain>
    </source>
</reference>
<dbReference type="PROSITE" id="PS50228">
    <property type="entry name" value="SUEL_LECTIN"/>
    <property type="match status" value="1"/>
</dbReference>
<protein>
    <recommendedName>
        <fullName evidence="4">SUEL-type lectin domain-containing protein</fullName>
    </recommendedName>
</protein>
<dbReference type="InterPro" id="IPR036861">
    <property type="entry name" value="Endochitinase-like_sf"/>
</dbReference>
<dbReference type="Pfam" id="PF00187">
    <property type="entry name" value="Chitin_bind_1"/>
    <property type="match status" value="1"/>
</dbReference>
<dbReference type="GO" id="GO:0030246">
    <property type="term" value="F:carbohydrate binding"/>
    <property type="evidence" value="ECO:0007669"/>
    <property type="project" value="InterPro"/>
</dbReference>
<dbReference type="CDD" id="cd22842">
    <property type="entry name" value="Gal_Rha_Lectin_BGal"/>
    <property type="match status" value="1"/>
</dbReference>
<gene>
    <name evidence="5" type="ORF">PBRA_003458</name>
</gene>
<dbReference type="Gene3D" id="2.60.120.740">
    <property type="match status" value="1"/>
</dbReference>
<feature type="domain" description="SUEL-type lectin" evidence="4">
    <location>
        <begin position="1"/>
        <end position="80"/>
    </location>
</feature>
<evidence type="ECO:0000259" key="4">
    <source>
        <dbReference type="PROSITE" id="PS50228"/>
    </source>
</evidence>
<dbReference type="Proteomes" id="UP000039324">
    <property type="component" value="Unassembled WGS sequence"/>
</dbReference>
<evidence type="ECO:0000256" key="2">
    <source>
        <dbReference type="SAM" id="MobiDB-lite"/>
    </source>
</evidence>
<dbReference type="CDD" id="cd00035">
    <property type="entry name" value="ChtBD1"/>
    <property type="match status" value="1"/>
</dbReference>
<dbReference type="Pfam" id="PF02140">
    <property type="entry name" value="SUEL_Lectin"/>
    <property type="match status" value="1"/>
</dbReference>
<proteinExistence type="predicted"/>
<feature type="region of interest" description="Disordered" evidence="2">
    <location>
        <begin position="143"/>
        <end position="234"/>
    </location>
</feature>
<organism evidence="5 6">
    <name type="scientific">Plasmodiophora brassicae</name>
    <name type="common">Clubroot disease agent</name>
    <dbReference type="NCBI Taxonomy" id="37360"/>
    <lineage>
        <taxon>Eukaryota</taxon>
        <taxon>Sar</taxon>
        <taxon>Rhizaria</taxon>
        <taxon>Endomyxa</taxon>
        <taxon>Phytomyxea</taxon>
        <taxon>Plasmodiophorida</taxon>
        <taxon>Plasmodiophoridae</taxon>
        <taxon>Plasmodiophora</taxon>
    </lineage>
</organism>
<evidence type="ECO:0000256" key="1">
    <source>
        <dbReference type="ARBA" id="ARBA00022669"/>
    </source>
</evidence>
<dbReference type="SUPFAM" id="SSF57016">
    <property type="entry name" value="Plant lectins/antimicrobial peptides"/>
    <property type="match status" value="1"/>
</dbReference>
<keyword evidence="6" id="KW-1185">Reference proteome</keyword>
<dbReference type="InterPro" id="IPR001002">
    <property type="entry name" value="Chitin-bd_1"/>
</dbReference>
<dbReference type="AlphaFoldDB" id="A0A0G4J920"/>
<feature type="compositionally biased region" description="Basic residues" evidence="2">
    <location>
        <begin position="169"/>
        <end position="192"/>
    </location>
</feature>
<dbReference type="GO" id="GO:0008061">
    <property type="term" value="F:chitin binding"/>
    <property type="evidence" value="ECO:0007669"/>
    <property type="project" value="UniProtKB-KW"/>
</dbReference>
<dbReference type="InterPro" id="IPR043159">
    <property type="entry name" value="Lectin_gal-bd_sf"/>
</dbReference>
<keyword evidence="3" id="KW-1133">Transmembrane helix</keyword>
<evidence type="ECO:0000256" key="3">
    <source>
        <dbReference type="SAM" id="Phobius"/>
    </source>
</evidence>
<accession>A0A0G4J920</accession>
<evidence type="ECO:0000313" key="6">
    <source>
        <dbReference type="Proteomes" id="UP000039324"/>
    </source>
</evidence>
<sequence>MQCDAGTYISSVTFASWGTPIGQSPPFQVSSSCAYKNSVAVVQSSCQYQTGCTLQATSAFFGSDPCPGTAKSLAVEMTCSITPPQTSCTGGVRVDGRCGSAAFGWANCAFGQCCSPTNWCGTTPQHCAVPICTPATSAPTTTMTWAPTTTTTTNPPLPSTRRISTRPSARSKRTSTHSATRFKSRPPLRRSSAKLTRPAPLTKVPHPTTPATIVKTTPGAPVRRSPSAKPWDKFTSMPLAKTSALTASKPRSSPVGSPYTWLIVPGVPGGAASSSTATHATLPSSSFVIWGTLSVLFVLVIAAALYLLSTFAPRHQSSPPGRSPLYQAPERRPEPLSSPVDTLDTFQHGEAVYVGRLQQRQPPAL</sequence>
<feature type="region of interest" description="Disordered" evidence="2">
    <location>
        <begin position="314"/>
        <end position="342"/>
    </location>
</feature>
<dbReference type="Gene3D" id="3.30.60.10">
    <property type="entry name" value="Endochitinase-like"/>
    <property type="match status" value="1"/>
</dbReference>
<dbReference type="InterPro" id="IPR000922">
    <property type="entry name" value="Lectin_gal-bd_dom"/>
</dbReference>